<evidence type="ECO:0000259" key="1">
    <source>
        <dbReference type="PROSITE" id="PS51186"/>
    </source>
</evidence>
<dbReference type="SUPFAM" id="SSF55729">
    <property type="entry name" value="Acyl-CoA N-acyltransferases (Nat)"/>
    <property type="match status" value="1"/>
</dbReference>
<dbReference type="GO" id="GO:0016747">
    <property type="term" value="F:acyltransferase activity, transferring groups other than amino-acyl groups"/>
    <property type="evidence" value="ECO:0007669"/>
    <property type="project" value="InterPro"/>
</dbReference>
<dbReference type="PANTHER" id="PTHR20958">
    <property type="entry name" value="GLYCINE N-ACYLTRANSFERASE-LIKE PROTEIN"/>
    <property type="match status" value="1"/>
</dbReference>
<dbReference type="Gene3D" id="3.40.630.30">
    <property type="match status" value="2"/>
</dbReference>
<gene>
    <name evidence="3" type="primary">LOC113503507</name>
</gene>
<protein>
    <submittedName>
        <fullName evidence="3">Uncharacterized protein LOC113503507</fullName>
    </submittedName>
</protein>
<sequence>MPEEQDVLQYLPPEKWCELKSAFKKDWQRGRTAYAVLQTQQLWLEKGDTYGFKVYCPFGKVENGIVALNEKNECYEVIIFSPSDNTEKLEEALIKTKLIDWTKSVVIPFAPKNATDCVERVVKHVNAEISLVIPSETFVLDRETAPYDVTLPEGITFGHLTLDHVNIVNDTWPHKYPKSEWYFELIIKAGHGYGLFFNDALICWVLISESGTLLHMYTVDEHRRKGYAELLLKLVSNILLKQKRDVLAFCVRTNKNAMKLYEKAGFDRLDGVAWSFTSSNQK</sequence>
<dbReference type="OrthoDB" id="61870at2759"/>
<keyword evidence="2" id="KW-1185">Reference proteome</keyword>
<organism evidence="2 3">
    <name type="scientific">Trichoplusia ni</name>
    <name type="common">Cabbage looper</name>
    <dbReference type="NCBI Taxonomy" id="7111"/>
    <lineage>
        <taxon>Eukaryota</taxon>
        <taxon>Metazoa</taxon>
        <taxon>Ecdysozoa</taxon>
        <taxon>Arthropoda</taxon>
        <taxon>Hexapoda</taxon>
        <taxon>Insecta</taxon>
        <taxon>Pterygota</taxon>
        <taxon>Neoptera</taxon>
        <taxon>Endopterygota</taxon>
        <taxon>Lepidoptera</taxon>
        <taxon>Glossata</taxon>
        <taxon>Ditrysia</taxon>
        <taxon>Noctuoidea</taxon>
        <taxon>Noctuidae</taxon>
        <taxon>Plusiinae</taxon>
        <taxon>Trichoplusia</taxon>
    </lineage>
</organism>
<dbReference type="FunCoup" id="A0A7E5WLW1">
    <property type="interactions" value="2"/>
</dbReference>
<dbReference type="Pfam" id="PF08445">
    <property type="entry name" value="FR47"/>
    <property type="match status" value="1"/>
</dbReference>
<dbReference type="KEGG" id="tnl:113503507"/>
<dbReference type="InterPro" id="IPR013653">
    <property type="entry name" value="GCN5-like_dom"/>
</dbReference>
<dbReference type="PROSITE" id="PS51186">
    <property type="entry name" value="GNAT"/>
    <property type="match status" value="1"/>
</dbReference>
<dbReference type="InterPro" id="IPR053225">
    <property type="entry name" value="Acyl-CoA_N-acyltransferase"/>
</dbReference>
<reference evidence="3" key="1">
    <citation type="submission" date="2025-08" db="UniProtKB">
        <authorList>
            <consortium name="RefSeq"/>
        </authorList>
    </citation>
    <scope>IDENTIFICATION</scope>
</reference>
<dbReference type="RefSeq" id="XP_026741332.1">
    <property type="nucleotide sequence ID" value="XM_026885531.1"/>
</dbReference>
<name>A0A7E5WLW1_TRINI</name>
<dbReference type="InterPro" id="IPR016181">
    <property type="entry name" value="Acyl_CoA_acyltransferase"/>
</dbReference>
<dbReference type="Proteomes" id="UP000322000">
    <property type="component" value="Chromosome 2"/>
</dbReference>
<proteinExistence type="predicted"/>
<dbReference type="AlphaFoldDB" id="A0A7E5WLW1"/>
<feature type="domain" description="N-acetyltransferase" evidence="1">
    <location>
        <begin position="149"/>
        <end position="282"/>
    </location>
</feature>
<dbReference type="PANTHER" id="PTHR20958:SF6">
    <property type="entry name" value="GLYCINE N-ACYLTRANSFERASE-LIKE PROTEIN"/>
    <property type="match status" value="1"/>
</dbReference>
<dbReference type="GeneID" id="113503507"/>
<evidence type="ECO:0000313" key="3">
    <source>
        <dbReference type="RefSeq" id="XP_026741332.1"/>
    </source>
</evidence>
<dbReference type="InParanoid" id="A0A7E5WLW1"/>
<evidence type="ECO:0000313" key="2">
    <source>
        <dbReference type="Proteomes" id="UP000322000"/>
    </source>
</evidence>
<accession>A0A7E5WLW1</accession>
<dbReference type="InterPro" id="IPR000182">
    <property type="entry name" value="GNAT_dom"/>
</dbReference>